<dbReference type="InterPro" id="IPR013201">
    <property type="entry name" value="Prot_inhib_I29"/>
</dbReference>
<dbReference type="PANTHER" id="PTHR12411">
    <property type="entry name" value="CYSTEINE PROTEASE FAMILY C1-RELATED"/>
    <property type="match status" value="1"/>
</dbReference>
<sequence>MFKFSMLHLPLFLHVYLITLIIYTNCTTRLKRQLYEQFSEFTIGYKKEYLTNSSEFLKRFEIFKDNLIRAKYLNLAYNVSDKAVYGVNKFADLTPEEFAAQYLSGFKRNKCLSQKQPSSVIPRNYKSLDIPQKVDWREKGVLTGIKDQGTCGACWSFSTVETMESMFAIQYQTSFISVPQLSVQQLIDCDHGNNGCKGGDICEAAKWSNVNGVVNETLYPLTDRTETCKTVSPVPRVFVKDYFCNSYRGEETEMLKLLAEHGPIAVAADATTWHNYIGGIIQFHCSENINHAVQIVGYDLTGDIPYYIIRNSWGSNFGDHGYIYIKYGDNLCGLAVEVSHLTVTGYQ</sequence>
<evidence type="ECO:0000259" key="7">
    <source>
        <dbReference type="SMART" id="SM00645"/>
    </source>
</evidence>
<dbReference type="OrthoDB" id="498368at2759"/>
<dbReference type="PRINTS" id="PR00705">
    <property type="entry name" value="PAPAIN"/>
</dbReference>
<evidence type="ECO:0000256" key="2">
    <source>
        <dbReference type="ARBA" id="ARBA00022670"/>
    </source>
</evidence>
<evidence type="ECO:0000256" key="4">
    <source>
        <dbReference type="ARBA" id="ARBA00022807"/>
    </source>
</evidence>
<keyword evidence="10" id="KW-1185">Reference proteome</keyword>
<organism evidence="9 10">
    <name type="scientific">Candidula unifasciata</name>
    <dbReference type="NCBI Taxonomy" id="100452"/>
    <lineage>
        <taxon>Eukaryota</taxon>
        <taxon>Metazoa</taxon>
        <taxon>Spiralia</taxon>
        <taxon>Lophotrochozoa</taxon>
        <taxon>Mollusca</taxon>
        <taxon>Gastropoda</taxon>
        <taxon>Heterobranchia</taxon>
        <taxon>Euthyneura</taxon>
        <taxon>Panpulmonata</taxon>
        <taxon>Eupulmonata</taxon>
        <taxon>Stylommatophora</taxon>
        <taxon>Helicina</taxon>
        <taxon>Helicoidea</taxon>
        <taxon>Geomitridae</taxon>
        <taxon>Candidula</taxon>
    </lineage>
</organism>
<dbReference type="CDD" id="cd02248">
    <property type="entry name" value="Peptidase_C1A"/>
    <property type="match status" value="1"/>
</dbReference>
<dbReference type="Pfam" id="PF00112">
    <property type="entry name" value="Peptidase_C1"/>
    <property type="match status" value="1"/>
</dbReference>
<feature type="domain" description="Cathepsin propeptide inhibitor" evidence="8">
    <location>
        <begin position="38"/>
        <end position="98"/>
    </location>
</feature>
<name>A0A8S3ZB86_9EUPU</name>
<dbReference type="SMART" id="SM00848">
    <property type="entry name" value="Inhibitor_I29"/>
    <property type="match status" value="1"/>
</dbReference>
<dbReference type="InterPro" id="IPR038765">
    <property type="entry name" value="Papain-like_cys_pep_sf"/>
</dbReference>
<comment type="similarity">
    <text evidence="1">Belongs to the peptidase C1 family.</text>
</comment>
<dbReference type="Gene3D" id="3.90.70.10">
    <property type="entry name" value="Cysteine proteinases"/>
    <property type="match status" value="1"/>
</dbReference>
<keyword evidence="6" id="KW-1015">Disulfide bond</keyword>
<evidence type="ECO:0008006" key="11">
    <source>
        <dbReference type="Google" id="ProtNLM"/>
    </source>
</evidence>
<dbReference type="PROSITE" id="PS00639">
    <property type="entry name" value="THIOL_PROTEASE_HIS"/>
    <property type="match status" value="1"/>
</dbReference>
<dbReference type="InterPro" id="IPR039417">
    <property type="entry name" value="Peptidase_C1A_papain-like"/>
</dbReference>
<evidence type="ECO:0000256" key="6">
    <source>
        <dbReference type="ARBA" id="ARBA00023157"/>
    </source>
</evidence>
<evidence type="ECO:0000256" key="5">
    <source>
        <dbReference type="ARBA" id="ARBA00023145"/>
    </source>
</evidence>
<dbReference type="GO" id="GO:0008234">
    <property type="term" value="F:cysteine-type peptidase activity"/>
    <property type="evidence" value="ECO:0007669"/>
    <property type="project" value="UniProtKB-KW"/>
</dbReference>
<dbReference type="InterPro" id="IPR013128">
    <property type="entry name" value="Peptidase_C1A"/>
</dbReference>
<keyword evidence="5" id="KW-0865">Zymogen</keyword>
<dbReference type="AlphaFoldDB" id="A0A8S3ZB86"/>
<dbReference type="SUPFAM" id="SSF54001">
    <property type="entry name" value="Cysteine proteinases"/>
    <property type="match status" value="1"/>
</dbReference>
<evidence type="ECO:0000256" key="1">
    <source>
        <dbReference type="ARBA" id="ARBA00008455"/>
    </source>
</evidence>
<dbReference type="InterPro" id="IPR000169">
    <property type="entry name" value="Pept_cys_AS"/>
</dbReference>
<dbReference type="Proteomes" id="UP000678393">
    <property type="component" value="Unassembled WGS sequence"/>
</dbReference>
<dbReference type="Pfam" id="PF08246">
    <property type="entry name" value="Inhibitor_I29"/>
    <property type="match status" value="1"/>
</dbReference>
<feature type="domain" description="Peptidase C1A papain C-terminal" evidence="7">
    <location>
        <begin position="130"/>
        <end position="342"/>
    </location>
</feature>
<protein>
    <recommendedName>
        <fullName evidence="11">Cathepsin O</fullName>
    </recommendedName>
</protein>
<dbReference type="GO" id="GO:0006508">
    <property type="term" value="P:proteolysis"/>
    <property type="evidence" value="ECO:0007669"/>
    <property type="project" value="UniProtKB-KW"/>
</dbReference>
<dbReference type="InterPro" id="IPR000668">
    <property type="entry name" value="Peptidase_C1A_C"/>
</dbReference>
<gene>
    <name evidence="9" type="ORF">CUNI_LOCUS11026</name>
</gene>
<reference evidence="9" key="1">
    <citation type="submission" date="2021-04" db="EMBL/GenBank/DDBJ databases">
        <authorList>
            <consortium name="Molecular Ecology Group"/>
        </authorList>
    </citation>
    <scope>NUCLEOTIDE SEQUENCE</scope>
</reference>
<comment type="caution">
    <text evidence="9">The sequence shown here is derived from an EMBL/GenBank/DDBJ whole genome shotgun (WGS) entry which is preliminary data.</text>
</comment>
<keyword evidence="4" id="KW-0788">Thiol protease</keyword>
<dbReference type="PROSITE" id="PS00139">
    <property type="entry name" value="THIOL_PROTEASE_CYS"/>
    <property type="match status" value="1"/>
</dbReference>
<dbReference type="InterPro" id="IPR025660">
    <property type="entry name" value="Pept_his_AS"/>
</dbReference>
<evidence type="ECO:0000313" key="10">
    <source>
        <dbReference type="Proteomes" id="UP000678393"/>
    </source>
</evidence>
<accession>A0A8S3ZB86</accession>
<proteinExistence type="inferred from homology"/>
<keyword evidence="3" id="KW-0378">Hydrolase</keyword>
<dbReference type="EMBL" id="CAJHNH020002067">
    <property type="protein sequence ID" value="CAG5125468.1"/>
    <property type="molecule type" value="Genomic_DNA"/>
</dbReference>
<evidence type="ECO:0000259" key="8">
    <source>
        <dbReference type="SMART" id="SM00848"/>
    </source>
</evidence>
<dbReference type="SMART" id="SM00645">
    <property type="entry name" value="Pept_C1"/>
    <property type="match status" value="1"/>
</dbReference>
<evidence type="ECO:0000313" key="9">
    <source>
        <dbReference type="EMBL" id="CAG5125468.1"/>
    </source>
</evidence>
<evidence type="ECO:0000256" key="3">
    <source>
        <dbReference type="ARBA" id="ARBA00022801"/>
    </source>
</evidence>
<keyword evidence="2" id="KW-0645">Protease</keyword>